<evidence type="ECO:0000256" key="9">
    <source>
        <dbReference type="ARBA" id="ARBA00023136"/>
    </source>
</evidence>
<feature type="repeat" description="Solcar" evidence="10">
    <location>
        <begin position="108"/>
        <end position="194"/>
    </location>
</feature>
<dbReference type="Gene3D" id="1.50.40.10">
    <property type="entry name" value="Mitochondrial carrier domain"/>
    <property type="match status" value="1"/>
</dbReference>
<feature type="repeat" description="Solcar" evidence="10">
    <location>
        <begin position="15"/>
        <end position="99"/>
    </location>
</feature>
<keyword evidence="13" id="KW-1185">Reference proteome</keyword>
<reference evidence="12 13" key="1">
    <citation type="submission" date="2016-10" db="EMBL/GenBank/DDBJ databases">
        <authorList>
            <person name="Cai Z."/>
        </authorList>
    </citation>
    <scope>NUCLEOTIDE SEQUENCE [LARGE SCALE GENOMIC DNA]</scope>
</reference>
<dbReference type="InterPro" id="IPR051752">
    <property type="entry name" value="Mito_2-oxodicarb_carrier"/>
</dbReference>
<evidence type="ECO:0000256" key="11">
    <source>
        <dbReference type="RuleBase" id="RU000488"/>
    </source>
</evidence>
<comment type="subcellular location">
    <subcellularLocation>
        <location evidence="1">Mitochondrion inner membrane</location>
        <topology evidence="1">Multi-pass membrane protein</topology>
    </subcellularLocation>
</comment>
<keyword evidence="8" id="KW-0496">Mitochondrion</keyword>
<dbReference type="PANTHER" id="PTHR46356">
    <property type="entry name" value="MITOCHONDRIAL 2-OXODICARBOXYLATE CARRIER"/>
    <property type="match status" value="1"/>
</dbReference>
<evidence type="ECO:0000256" key="5">
    <source>
        <dbReference type="ARBA" id="ARBA00022737"/>
    </source>
</evidence>
<keyword evidence="9 10" id="KW-0472">Membrane</keyword>
<evidence type="ECO:0000256" key="1">
    <source>
        <dbReference type="ARBA" id="ARBA00004448"/>
    </source>
</evidence>
<organism evidence="12 13">
    <name type="scientific">Tetradesmus obliquus</name>
    <name type="common">Green alga</name>
    <name type="synonym">Acutodesmus obliquus</name>
    <dbReference type="NCBI Taxonomy" id="3088"/>
    <lineage>
        <taxon>Eukaryota</taxon>
        <taxon>Viridiplantae</taxon>
        <taxon>Chlorophyta</taxon>
        <taxon>core chlorophytes</taxon>
        <taxon>Chlorophyceae</taxon>
        <taxon>CS clade</taxon>
        <taxon>Sphaeropleales</taxon>
        <taxon>Scenedesmaceae</taxon>
        <taxon>Tetradesmus</taxon>
    </lineage>
</organism>
<evidence type="ECO:0000256" key="10">
    <source>
        <dbReference type="PROSITE-ProRule" id="PRU00282"/>
    </source>
</evidence>
<evidence type="ECO:0000256" key="2">
    <source>
        <dbReference type="ARBA" id="ARBA00006375"/>
    </source>
</evidence>
<dbReference type="GO" id="GO:0005743">
    <property type="term" value="C:mitochondrial inner membrane"/>
    <property type="evidence" value="ECO:0007669"/>
    <property type="project" value="UniProtKB-SubCell"/>
</dbReference>
<evidence type="ECO:0000256" key="6">
    <source>
        <dbReference type="ARBA" id="ARBA00022792"/>
    </source>
</evidence>
<evidence type="ECO:0000256" key="4">
    <source>
        <dbReference type="ARBA" id="ARBA00022692"/>
    </source>
</evidence>
<proteinExistence type="inferred from homology"/>
<evidence type="ECO:0000313" key="13">
    <source>
        <dbReference type="Proteomes" id="UP000256970"/>
    </source>
</evidence>
<keyword evidence="5" id="KW-0677">Repeat</keyword>
<evidence type="ECO:0000256" key="8">
    <source>
        <dbReference type="ARBA" id="ARBA00023128"/>
    </source>
</evidence>
<dbReference type="Proteomes" id="UP000256970">
    <property type="component" value="Unassembled WGS sequence"/>
</dbReference>
<keyword evidence="6" id="KW-0999">Mitochondrion inner membrane</keyword>
<evidence type="ECO:0000256" key="3">
    <source>
        <dbReference type="ARBA" id="ARBA00022448"/>
    </source>
</evidence>
<dbReference type="Pfam" id="PF00153">
    <property type="entry name" value="Mito_carr"/>
    <property type="match status" value="3"/>
</dbReference>
<dbReference type="InterPro" id="IPR018108">
    <property type="entry name" value="MCP_transmembrane"/>
</dbReference>
<accession>A0A383VWC4</accession>
<gene>
    <name evidence="12" type="ORF">BQ4739_LOCUS9460</name>
</gene>
<dbReference type="InterPro" id="IPR023395">
    <property type="entry name" value="MCP_dom_sf"/>
</dbReference>
<name>A0A383VWC4_TETOB</name>
<keyword evidence="7" id="KW-1133">Transmembrane helix</keyword>
<keyword evidence="3 11" id="KW-0813">Transport</keyword>
<dbReference type="AlphaFoldDB" id="A0A383VWC4"/>
<protein>
    <submittedName>
        <fullName evidence="12">Uncharacterized protein</fullName>
    </submittedName>
</protein>
<dbReference type="OrthoDB" id="1924968at2759"/>
<keyword evidence="4 10" id="KW-0812">Transmembrane</keyword>
<comment type="similarity">
    <text evidence="2 11">Belongs to the mitochondrial carrier (TC 2.A.29) family.</text>
</comment>
<evidence type="ECO:0000256" key="7">
    <source>
        <dbReference type="ARBA" id="ARBA00022989"/>
    </source>
</evidence>
<dbReference type="EMBL" id="FNXT01000907">
    <property type="protein sequence ID" value="SZX69163.1"/>
    <property type="molecule type" value="Genomic_DNA"/>
</dbReference>
<dbReference type="PROSITE" id="PS50920">
    <property type="entry name" value="SOLCAR"/>
    <property type="match status" value="3"/>
</dbReference>
<evidence type="ECO:0000313" key="12">
    <source>
        <dbReference type="EMBL" id="SZX69163.1"/>
    </source>
</evidence>
<dbReference type="SUPFAM" id="SSF103506">
    <property type="entry name" value="Mitochondrial carrier"/>
    <property type="match status" value="1"/>
</dbReference>
<dbReference type="PANTHER" id="PTHR46356:SF1">
    <property type="entry name" value="MITOCHONDRIAL 2-OXODICARBOXYLATE CARRIER"/>
    <property type="match status" value="1"/>
</dbReference>
<dbReference type="STRING" id="3088.A0A383VWC4"/>
<feature type="repeat" description="Solcar" evidence="10">
    <location>
        <begin position="206"/>
        <end position="290"/>
    </location>
</feature>
<sequence length="310" mass="33470">MPGAASSSAPAKGSDNSQYVFLAGAISGVAEGVTIQPLEMLKTRFQINQGAHLRIIPTVKEIIAEGGLRQLYRGGAPEILGLIPRATAALSTLEFSRRLFRSWHDGQLPTRYAYLSGALCGVTEGVAFAPFQVIKVRLMAKEHLGRYRNSSDCLKQVLQQEGPAALFIGLAPTLYRNCIWNCLYYGSMHAIDQQLPQLESHGAAAARQLAIGTAVGVAATCANAPFDVVKSRFQSQLPGQAKYTSVLQSLRTIAAEEGLPALYRGFVPKALRLGVGQSVGLVMFEQLLRVFGVSQSQVEREFSETLAMEV</sequence>